<evidence type="ECO:0000313" key="1">
    <source>
        <dbReference type="EMBL" id="QJA52223.1"/>
    </source>
</evidence>
<proteinExistence type="predicted"/>
<reference evidence="1" key="1">
    <citation type="submission" date="2020-03" db="EMBL/GenBank/DDBJ databases">
        <title>The deep terrestrial virosphere.</title>
        <authorList>
            <person name="Holmfeldt K."/>
            <person name="Nilsson E."/>
            <person name="Simone D."/>
            <person name="Lopez-Fernandez M."/>
            <person name="Wu X."/>
            <person name="de Brujin I."/>
            <person name="Lundin D."/>
            <person name="Andersson A."/>
            <person name="Bertilsson S."/>
            <person name="Dopson M."/>
        </authorList>
    </citation>
    <scope>NUCLEOTIDE SEQUENCE</scope>
    <source>
        <strain evidence="1">TM448A02535</strain>
    </source>
</reference>
<dbReference type="AlphaFoldDB" id="A0A6H1ZWB5"/>
<dbReference type="EMBL" id="MT144323">
    <property type="protein sequence ID" value="QJA52223.1"/>
    <property type="molecule type" value="Genomic_DNA"/>
</dbReference>
<protein>
    <submittedName>
        <fullName evidence="1">Uncharacterized protein</fullName>
    </submittedName>
</protein>
<accession>A0A6H1ZWB5</accession>
<gene>
    <name evidence="1" type="ORF">TM448A02535_0003</name>
</gene>
<sequence>MVDMKSKWKRDMKAWKDKKQTILAPSSPTGIKMKRAPRTEVTVVHTRTYSCPFCLYQAKIEKFLISTKKGFNKGLGQCPECSNQMKFNSLTAEMTPEQFAEWCYAYSADGYWQKVPFSKFSMRLSKLGISKRFWDRYKQLKGTDDIESYEDMLIREQKEQYDRDVAGEE</sequence>
<name>A0A6H1ZWB5_9ZZZZ</name>
<organism evidence="1">
    <name type="scientific">viral metagenome</name>
    <dbReference type="NCBI Taxonomy" id="1070528"/>
    <lineage>
        <taxon>unclassified sequences</taxon>
        <taxon>metagenomes</taxon>
        <taxon>organismal metagenomes</taxon>
    </lineage>
</organism>